<dbReference type="OrthoDB" id="9805604at2"/>
<feature type="binding site" evidence="8">
    <location>
        <position position="120"/>
    </location>
    <ligand>
        <name>Mg(2+)</name>
        <dbReference type="ChEBI" id="CHEBI:18420"/>
    </ligand>
</feature>
<keyword evidence="6 7" id="KW-0460">Magnesium</keyword>
<organism evidence="9 10">
    <name type="scientific">Psittacicella hinzii</name>
    <dbReference type="NCBI Taxonomy" id="2028575"/>
    <lineage>
        <taxon>Bacteria</taxon>
        <taxon>Pseudomonadati</taxon>
        <taxon>Pseudomonadota</taxon>
        <taxon>Gammaproteobacteria</taxon>
        <taxon>Pasteurellales</taxon>
        <taxon>Psittacicellaceae</taxon>
        <taxon>Psittacicella</taxon>
    </lineage>
</organism>
<dbReference type="SUPFAM" id="SSF56784">
    <property type="entry name" value="HAD-like"/>
    <property type="match status" value="1"/>
</dbReference>
<dbReference type="Proteomes" id="UP000265916">
    <property type="component" value="Unassembled WGS sequence"/>
</dbReference>
<feature type="binding site" evidence="8">
    <location>
        <position position="24"/>
    </location>
    <ligand>
        <name>Mg(2+)</name>
        <dbReference type="ChEBI" id="CHEBI:18420"/>
    </ligand>
</feature>
<keyword evidence="5 7" id="KW-0378">Hydrolase</keyword>
<dbReference type="RefSeq" id="WP_119530312.1">
    <property type="nucleotide sequence ID" value="NZ_JBHSSP010000043.1"/>
</dbReference>
<comment type="catalytic activity">
    <reaction evidence="7">
        <text>3-deoxy-alpha-D-manno-2-octulosonate-8-phosphate + H2O = 3-deoxy-alpha-D-manno-oct-2-ulosonate + phosphate</text>
        <dbReference type="Rhea" id="RHEA:11500"/>
        <dbReference type="ChEBI" id="CHEBI:15377"/>
        <dbReference type="ChEBI" id="CHEBI:43474"/>
        <dbReference type="ChEBI" id="CHEBI:85985"/>
        <dbReference type="ChEBI" id="CHEBI:85986"/>
        <dbReference type="EC" id="3.1.3.45"/>
    </reaction>
</comment>
<evidence type="ECO:0000256" key="1">
    <source>
        <dbReference type="ARBA" id="ARBA00001946"/>
    </source>
</evidence>
<dbReference type="PANTHER" id="PTHR21485">
    <property type="entry name" value="HAD SUPERFAMILY MEMBERS CMAS AND KDSC"/>
    <property type="match status" value="1"/>
</dbReference>
<dbReference type="PANTHER" id="PTHR21485:SF3">
    <property type="entry name" value="N-ACYLNEURAMINATE CYTIDYLYLTRANSFERASE"/>
    <property type="match status" value="1"/>
</dbReference>
<dbReference type="SFLD" id="SFLDS00003">
    <property type="entry name" value="Haloacid_Dehalogenase"/>
    <property type="match status" value="1"/>
</dbReference>
<keyword evidence="4 7" id="KW-0479">Metal-binding</keyword>
<keyword evidence="10" id="KW-1185">Reference proteome</keyword>
<name>A0A3A1YQU7_9GAMM</name>
<evidence type="ECO:0000256" key="4">
    <source>
        <dbReference type="ARBA" id="ARBA00022723"/>
    </source>
</evidence>
<comment type="cofactor">
    <cofactor evidence="1 7 8">
        <name>Mg(2+)</name>
        <dbReference type="ChEBI" id="CHEBI:18420"/>
    </cofactor>
</comment>
<evidence type="ECO:0000256" key="3">
    <source>
        <dbReference type="ARBA" id="ARBA00011881"/>
    </source>
</evidence>
<gene>
    <name evidence="9" type="ORF">CKF58_01960</name>
</gene>
<dbReference type="GO" id="GO:0019143">
    <property type="term" value="F:3-deoxy-manno-octulosonate-8-phosphatase activity"/>
    <property type="evidence" value="ECO:0007669"/>
    <property type="project" value="UniProtKB-UniRule"/>
</dbReference>
<comment type="caution">
    <text evidence="9">The sequence shown here is derived from an EMBL/GenBank/DDBJ whole genome shotgun (WGS) entry which is preliminary data.</text>
</comment>
<evidence type="ECO:0000256" key="2">
    <source>
        <dbReference type="ARBA" id="ARBA00005893"/>
    </source>
</evidence>
<accession>A0A3A1YQU7</accession>
<sequence length="189" mass="21019">MLDYRAHAKNYIDLFKGIKLLVLDNDGIMTNGQVHYYDNKTAVGVSYSVLDGYAIARAKNYGLHVAIVSGRSNAALEHRAEILHIEANDFFAGVSDKGKFLLELMERYNLKPEEVAYMGDDFIDISAFKVVGLPISVPNRHPMVNSYVKYITQNEGGLGAVREVCDLLIIANGKGSDMKDALLAFWNEK</sequence>
<protein>
    <recommendedName>
        <fullName evidence="7">3-deoxy-D-manno-octulosonate 8-phosphate phosphatase KdsC</fullName>
        <ecNumber evidence="7">3.1.3.45</ecNumber>
    </recommendedName>
    <alternativeName>
        <fullName evidence="7">KDO 8-P phosphatase</fullName>
    </alternativeName>
</protein>
<evidence type="ECO:0000256" key="8">
    <source>
        <dbReference type="PIRSR" id="PIRSR006118-2"/>
    </source>
</evidence>
<evidence type="ECO:0000256" key="6">
    <source>
        <dbReference type="ARBA" id="ARBA00022842"/>
    </source>
</evidence>
<comment type="subunit">
    <text evidence="3 7">Homotetramer.</text>
</comment>
<dbReference type="GO" id="GO:0009103">
    <property type="term" value="P:lipopolysaccharide biosynthetic process"/>
    <property type="evidence" value="ECO:0007669"/>
    <property type="project" value="UniProtKB-UniRule"/>
</dbReference>
<dbReference type="EMBL" id="NRJG01000030">
    <property type="protein sequence ID" value="RIY39578.1"/>
    <property type="molecule type" value="Genomic_DNA"/>
</dbReference>
<proteinExistence type="inferred from homology"/>
<dbReference type="InterPro" id="IPR050793">
    <property type="entry name" value="CMP-NeuNAc_synthase"/>
</dbReference>
<dbReference type="InterPro" id="IPR023214">
    <property type="entry name" value="HAD_sf"/>
</dbReference>
<dbReference type="SFLD" id="SFLDG01136">
    <property type="entry name" value="C1.6:_Phosphoserine_Phosphatas"/>
    <property type="match status" value="1"/>
</dbReference>
<evidence type="ECO:0000313" key="9">
    <source>
        <dbReference type="EMBL" id="RIY39578.1"/>
    </source>
</evidence>
<dbReference type="GO" id="GO:0046872">
    <property type="term" value="F:metal ion binding"/>
    <property type="evidence" value="ECO:0007669"/>
    <property type="project" value="UniProtKB-UniRule"/>
</dbReference>
<evidence type="ECO:0000256" key="7">
    <source>
        <dbReference type="PIRNR" id="PIRNR006118"/>
    </source>
</evidence>
<comment type="function">
    <text evidence="7">Catalyzes the hydrolysis of 3-deoxy-D-manno-octulosonate 8-phosphate (KDO 8-P) to 3-deoxy-D-manno-octulosonate (KDO) and inorganic phosphate.</text>
</comment>
<dbReference type="Gene3D" id="3.40.50.1000">
    <property type="entry name" value="HAD superfamily/HAD-like"/>
    <property type="match status" value="1"/>
</dbReference>
<dbReference type="SFLD" id="SFLDG01138">
    <property type="entry name" value="C1.6.2:_Deoxy-d-mannose-octulo"/>
    <property type="match status" value="1"/>
</dbReference>
<reference evidence="9 10" key="1">
    <citation type="submission" date="2017-08" db="EMBL/GenBank/DDBJ databases">
        <title>Reclassification of Bisgaard taxon 37 and 44.</title>
        <authorList>
            <person name="Christensen H."/>
        </authorList>
    </citation>
    <scope>NUCLEOTIDE SEQUENCE [LARGE SCALE GENOMIC DNA]</scope>
    <source>
        <strain evidence="9 10">111</strain>
    </source>
</reference>
<dbReference type="GO" id="GO:0008781">
    <property type="term" value="F:N-acylneuraminate cytidylyltransferase activity"/>
    <property type="evidence" value="ECO:0007669"/>
    <property type="project" value="TreeGrafter"/>
</dbReference>
<dbReference type="InterPro" id="IPR036412">
    <property type="entry name" value="HAD-like_sf"/>
</dbReference>
<evidence type="ECO:0000256" key="5">
    <source>
        <dbReference type="ARBA" id="ARBA00022801"/>
    </source>
</evidence>
<dbReference type="AlphaFoldDB" id="A0A3A1YQU7"/>
<feature type="binding site" evidence="8">
    <location>
        <position position="26"/>
    </location>
    <ligand>
        <name>substrate</name>
    </ligand>
</feature>
<dbReference type="Pfam" id="PF08282">
    <property type="entry name" value="Hydrolase_3"/>
    <property type="match status" value="1"/>
</dbReference>
<dbReference type="EC" id="3.1.3.45" evidence="7"/>
<dbReference type="PIRSF" id="PIRSF006118">
    <property type="entry name" value="KDO8-P_Ptase"/>
    <property type="match status" value="1"/>
</dbReference>
<dbReference type="InterPro" id="IPR010023">
    <property type="entry name" value="KdsC_fam"/>
</dbReference>
<keyword evidence="7" id="KW-0448">Lipopolysaccharide biosynthesis</keyword>
<evidence type="ECO:0000313" key="10">
    <source>
        <dbReference type="Proteomes" id="UP000265916"/>
    </source>
</evidence>
<dbReference type="NCBIfam" id="TIGR01670">
    <property type="entry name" value="KdsC-phosphatas"/>
    <property type="match status" value="1"/>
</dbReference>
<comment type="similarity">
    <text evidence="2 7">Belongs to the KdsC family.</text>
</comment>